<organism evidence="1 2">
    <name type="scientific">Flavobacterium petrolei</name>
    <dbReference type="NCBI Taxonomy" id="2259594"/>
    <lineage>
        <taxon>Bacteria</taxon>
        <taxon>Pseudomonadati</taxon>
        <taxon>Bacteroidota</taxon>
        <taxon>Flavobacteriia</taxon>
        <taxon>Flavobacteriales</taxon>
        <taxon>Flavobacteriaceae</taxon>
        <taxon>Flavobacterium</taxon>
    </lineage>
</organism>
<name>A0A482TJZ3_9FLAO</name>
<dbReference type="Proteomes" id="UP000253235">
    <property type="component" value="Unassembled WGS sequence"/>
</dbReference>
<dbReference type="AlphaFoldDB" id="A0A482TJZ3"/>
<accession>A0A482TJZ3</accession>
<evidence type="ECO:0000313" key="2">
    <source>
        <dbReference type="Proteomes" id="UP000253235"/>
    </source>
</evidence>
<dbReference type="OrthoDB" id="908824at2"/>
<comment type="caution">
    <text evidence="1">The sequence shown here is derived from an EMBL/GenBank/DDBJ whole genome shotgun (WGS) entry which is preliminary data.</text>
</comment>
<dbReference type="RefSeq" id="WP_129752541.1">
    <property type="nucleotide sequence ID" value="NZ_QNVY02000003.1"/>
</dbReference>
<reference evidence="1 2" key="1">
    <citation type="submission" date="2019-01" db="EMBL/GenBank/DDBJ databases">
        <title>Flavobacterium sp. nov. isolated from arctic soil.</title>
        <authorList>
            <person name="Kim D.-U."/>
        </authorList>
    </citation>
    <scope>NUCLEOTIDE SEQUENCE [LARGE SCALE GENOMIC DNA]</scope>
    <source>
        <strain evidence="1 2">Kopri-42</strain>
    </source>
</reference>
<evidence type="ECO:0000313" key="1">
    <source>
        <dbReference type="EMBL" id="RYJ51753.1"/>
    </source>
</evidence>
<dbReference type="EMBL" id="QNVY02000003">
    <property type="protein sequence ID" value="RYJ51753.1"/>
    <property type="molecule type" value="Genomic_DNA"/>
</dbReference>
<proteinExistence type="predicted"/>
<gene>
    <name evidence="1" type="ORF">DR871_011250</name>
</gene>
<protein>
    <submittedName>
        <fullName evidence="1">Uncharacterized protein</fullName>
    </submittedName>
</protein>
<keyword evidence="2" id="KW-1185">Reference proteome</keyword>
<sequence length="899" mass="101761">MELQKDSSTQKESLVSLVVVIKNTTVNKINGTISFITPKGFRILGNQDVEIELLPNEARHIPIKFVIGEEAVAGASLIECKLLDLSGKLLAQQSTNYTIEVNDTLTIIPLESSIYRSSSNEPMVVKVKVSNKGNVAQNITVVCKFPDPTNANLFLEQKANIAIKKDSIFTFTYLPSKELAKQSNFSIRISGFRNPSKDFFGNVTVDVQNIASEQQYNGSLFVDLLEETQNQITGSYRNFGQGNSFYQINGSGGVNIPSGYLFMRGIVSLSSSQEIPLITNTNLVFSQKNNIYTIGNISRLLEMTLVGRGVEYSHTFTKNEKIELGFVDQNFNLIEKDNWLKNGFGLFAKGTLRSNNSSRNASGIYVFRYDPFEKAKHNILGTEINYDFTPEWRFNAKVNGAMSVYEEKDFIKPTFAGESSYTGKIKNFNMNGNYYFSSDYYPGNRRGSMQFQQNIATTIKDNNIHANVIFSNFSPKFYLFEAAQESTNNRIELGNRFPKFRDFSFSLFYQYQEESSNSYNRLFGSTDLNVSQKIHAHRIIQQFSWINSPSRQAAILGFETGVVKYPLRTENQFQMKVNANYSFRNFNVNSNYQSGSYYLSEYAFSSIAGPNVNYEKFTLSLFYNNNFVKDKLNLSSGISYIKDIVYGKTPSAFLNAKYTGKVFSTFFNSAWYNYSNGAVVNNTLTLEVGVTLNLQKTLLNPDKKGVIKAQVFYDTNNNNQFDANEKVAPNYIININKVALQTNDDGVASYKQVPYGAYFLKQLVQDSWYYDDTAFEVDRRLLNLAIPLHQSGKIEGKVSFAYNATTSVSFEQRGYGISFSITKDNQLIQKIYTNDDGKFISFLPTAKYVITIDEKSLPANTFCEKSSHEVTLKAGEIIVVPEFVIRVKEKKINTKKFFN</sequence>